<dbReference type="Pfam" id="PF00672">
    <property type="entry name" value="HAMP"/>
    <property type="match status" value="1"/>
</dbReference>
<evidence type="ECO:0000259" key="9">
    <source>
        <dbReference type="PROSITE" id="PS50885"/>
    </source>
</evidence>
<evidence type="ECO:0000313" key="11">
    <source>
        <dbReference type="Proteomes" id="UP000185999"/>
    </source>
</evidence>
<feature type="transmembrane region" description="Helical" evidence="8">
    <location>
        <begin position="12"/>
        <end position="31"/>
    </location>
</feature>
<keyword evidence="8" id="KW-1133">Transmembrane helix</keyword>
<keyword evidence="4" id="KW-0597">Phosphoprotein</keyword>
<protein>
    <recommendedName>
        <fullName evidence="3">histidine kinase</fullName>
        <ecNumber evidence="3">2.7.13.3</ecNumber>
    </recommendedName>
</protein>
<dbReference type="SMART" id="SM00304">
    <property type="entry name" value="HAMP"/>
    <property type="match status" value="1"/>
</dbReference>
<feature type="domain" description="HAMP" evidence="9">
    <location>
        <begin position="178"/>
        <end position="230"/>
    </location>
</feature>
<dbReference type="InterPro" id="IPR003660">
    <property type="entry name" value="HAMP_dom"/>
</dbReference>
<keyword evidence="8" id="KW-0812">Transmembrane</keyword>
<evidence type="ECO:0000256" key="1">
    <source>
        <dbReference type="ARBA" id="ARBA00000085"/>
    </source>
</evidence>
<dbReference type="RefSeq" id="WP_054341743.1">
    <property type="nucleotide sequence ID" value="NZ_FTOE01000003.1"/>
</dbReference>
<evidence type="ECO:0000256" key="8">
    <source>
        <dbReference type="SAM" id="Phobius"/>
    </source>
</evidence>
<keyword evidence="11" id="KW-1185">Reference proteome</keyword>
<gene>
    <name evidence="10" type="ORF">SAMN05421760_10373</name>
</gene>
<dbReference type="STRING" id="619304.SAMN05421760_10373"/>
<keyword evidence="7 8" id="KW-0472">Membrane</keyword>
<dbReference type="Gene3D" id="6.10.340.10">
    <property type="match status" value="1"/>
</dbReference>
<dbReference type="PANTHER" id="PTHR45528">
    <property type="entry name" value="SENSOR HISTIDINE KINASE CPXA"/>
    <property type="match status" value="1"/>
</dbReference>
<dbReference type="EMBL" id="FTOE01000003">
    <property type="protein sequence ID" value="SIS66613.1"/>
    <property type="molecule type" value="Genomic_DNA"/>
</dbReference>
<sequence length="243" mass="27010">MSKQYTGSIRNKVILITLLCTTAILVAVGIFDTFKVIENEKNQLRNLAEVTAERLAQHLVTPLWDLDSEGVGSAIEAEMLENHLLGITVYDENGTTVMSAKERDQKWDVSVSTGNIKGAFATSVSDVKTSDQVIGQVKVFVSDRFMHKEIQSLIIKEVIRVLLLNAAIFTILMLLLGKFLITPIRRLAEQASEISQGKLNTVIDVNSDDEIGMLADSMTRMQKSLIVTFKKIRQNNKVKDAQS</sequence>
<dbReference type="GO" id="GO:0005886">
    <property type="term" value="C:plasma membrane"/>
    <property type="evidence" value="ECO:0007669"/>
    <property type="project" value="TreeGrafter"/>
</dbReference>
<comment type="catalytic activity">
    <reaction evidence="1">
        <text>ATP + protein L-histidine = ADP + protein N-phospho-L-histidine.</text>
        <dbReference type="EC" id="2.7.13.3"/>
    </reaction>
</comment>
<dbReference type="EC" id="2.7.13.3" evidence="3"/>
<dbReference type="SUPFAM" id="SSF158472">
    <property type="entry name" value="HAMP domain-like"/>
    <property type="match status" value="1"/>
</dbReference>
<keyword evidence="5" id="KW-0808">Transferase</keyword>
<dbReference type="CDD" id="cd06225">
    <property type="entry name" value="HAMP"/>
    <property type="match status" value="1"/>
</dbReference>
<evidence type="ECO:0000256" key="3">
    <source>
        <dbReference type="ARBA" id="ARBA00012438"/>
    </source>
</evidence>
<dbReference type="GO" id="GO:0000155">
    <property type="term" value="F:phosphorelay sensor kinase activity"/>
    <property type="evidence" value="ECO:0007669"/>
    <property type="project" value="TreeGrafter"/>
</dbReference>
<accession>A0A1N7KYF2</accession>
<evidence type="ECO:0000256" key="7">
    <source>
        <dbReference type="ARBA" id="ARBA00023136"/>
    </source>
</evidence>
<evidence type="ECO:0000256" key="2">
    <source>
        <dbReference type="ARBA" id="ARBA00004141"/>
    </source>
</evidence>
<dbReference type="PANTHER" id="PTHR45528:SF10">
    <property type="entry name" value="METHYL-ACCEPTING CHEMOTAXIS PROTEIN"/>
    <property type="match status" value="1"/>
</dbReference>
<dbReference type="PROSITE" id="PS50885">
    <property type="entry name" value="HAMP"/>
    <property type="match status" value="1"/>
</dbReference>
<feature type="transmembrane region" description="Helical" evidence="8">
    <location>
        <begin position="158"/>
        <end position="181"/>
    </location>
</feature>
<dbReference type="InterPro" id="IPR050398">
    <property type="entry name" value="HssS/ArlS-like"/>
</dbReference>
<keyword evidence="6" id="KW-0418">Kinase</keyword>
<evidence type="ECO:0000256" key="5">
    <source>
        <dbReference type="ARBA" id="ARBA00022679"/>
    </source>
</evidence>
<evidence type="ECO:0000256" key="6">
    <source>
        <dbReference type="ARBA" id="ARBA00022777"/>
    </source>
</evidence>
<comment type="subcellular location">
    <subcellularLocation>
        <location evidence="2">Membrane</location>
        <topology evidence="2">Multi-pass membrane protein</topology>
    </subcellularLocation>
</comment>
<evidence type="ECO:0000256" key="4">
    <source>
        <dbReference type="ARBA" id="ARBA00022553"/>
    </source>
</evidence>
<name>A0A1N7KYF2_9GAMM</name>
<organism evidence="10 11">
    <name type="scientific">Neptunomonas antarctica</name>
    <dbReference type="NCBI Taxonomy" id="619304"/>
    <lineage>
        <taxon>Bacteria</taxon>
        <taxon>Pseudomonadati</taxon>
        <taxon>Pseudomonadota</taxon>
        <taxon>Gammaproteobacteria</taxon>
        <taxon>Oceanospirillales</taxon>
        <taxon>Oceanospirillaceae</taxon>
        <taxon>Neptunomonas</taxon>
    </lineage>
</organism>
<reference evidence="11" key="1">
    <citation type="submission" date="2017-01" db="EMBL/GenBank/DDBJ databases">
        <authorList>
            <person name="Varghese N."/>
            <person name="Submissions S."/>
        </authorList>
    </citation>
    <scope>NUCLEOTIDE SEQUENCE [LARGE SCALE GENOMIC DNA]</scope>
    <source>
        <strain evidence="11">DSM 22306</strain>
    </source>
</reference>
<proteinExistence type="predicted"/>
<evidence type="ECO:0000313" key="10">
    <source>
        <dbReference type="EMBL" id="SIS66613.1"/>
    </source>
</evidence>
<dbReference type="Proteomes" id="UP000185999">
    <property type="component" value="Unassembled WGS sequence"/>
</dbReference>
<dbReference type="AlphaFoldDB" id="A0A1N7KYF2"/>